<gene>
    <name evidence="6" type="ORF">NP590_11740</name>
</gene>
<organism evidence="6 7">
    <name type="scientific">Methylomonas subterranea</name>
    <dbReference type="NCBI Taxonomy" id="2952225"/>
    <lineage>
        <taxon>Bacteria</taxon>
        <taxon>Pseudomonadati</taxon>
        <taxon>Pseudomonadota</taxon>
        <taxon>Gammaproteobacteria</taxon>
        <taxon>Methylococcales</taxon>
        <taxon>Methylococcaceae</taxon>
        <taxon>Methylomonas</taxon>
    </lineage>
</organism>
<evidence type="ECO:0000313" key="6">
    <source>
        <dbReference type="EMBL" id="MCQ8104780.1"/>
    </source>
</evidence>
<dbReference type="Pfam" id="PF04140">
    <property type="entry name" value="ICMT"/>
    <property type="match status" value="1"/>
</dbReference>
<keyword evidence="2 5" id="KW-0812">Transmembrane</keyword>
<comment type="caution">
    <text evidence="6">The sequence shown here is derived from an EMBL/GenBank/DDBJ whole genome shotgun (WGS) entry which is preliminary data.</text>
</comment>
<dbReference type="InterPro" id="IPR052527">
    <property type="entry name" value="Metal_cation-efflux_comp"/>
</dbReference>
<dbReference type="Proteomes" id="UP001524499">
    <property type="component" value="Unassembled WGS sequence"/>
</dbReference>
<dbReference type="PANTHER" id="PTHR43847:SF1">
    <property type="entry name" value="BLL3993 PROTEIN"/>
    <property type="match status" value="1"/>
</dbReference>
<keyword evidence="7" id="KW-1185">Reference proteome</keyword>
<feature type="transmembrane region" description="Helical" evidence="5">
    <location>
        <begin position="128"/>
        <end position="156"/>
    </location>
</feature>
<sequence length="190" mass="21986">MTSARLVWLVLCLGWVAAEIRLARQTRRNGQNIVTGERRTQNWLWLSILTGLGLALLFKQLAWFPLPPSYLPRQLLALAAFGGGLSLRFWAVQHLGRFFTTHVTIQQRHRLITSGPYRAIRHPAYTGLLLALTAAGWAMGDFLALLCLTLPVFWGFRLRIDIEEGMLRERFGDSYREYCRNSWRLLPWLY</sequence>
<keyword evidence="3 5" id="KW-1133">Transmembrane helix</keyword>
<evidence type="ECO:0000256" key="3">
    <source>
        <dbReference type="ARBA" id="ARBA00022989"/>
    </source>
</evidence>
<evidence type="ECO:0000256" key="5">
    <source>
        <dbReference type="SAM" id="Phobius"/>
    </source>
</evidence>
<proteinExistence type="predicted"/>
<protein>
    <submittedName>
        <fullName evidence="6">Isoprenylcysteine carboxylmethyltransferase family protein</fullName>
    </submittedName>
</protein>
<dbReference type="PANTHER" id="PTHR43847">
    <property type="entry name" value="BLL3993 PROTEIN"/>
    <property type="match status" value="1"/>
</dbReference>
<keyword evidence="4 5" id="KW-0472">Membrane</keyword>
<dbReference type="EMBL" id="JANIBJ010000020">
    <property type="protein sequence ID" value="MCQ8104780.1"/>
    <property type="molecule type" value="Genomic_DNA"/>
</dbReference>
<accession>A0ABT1TH36</accession>
<dbReference type="RefSeq" id="WP_256602583.1">
    <property type="nucleotide sequence ID" value="NZ_JANIBJ010000020.1"/>
</dbReference>
<name>A0ABT1TH36_9GAMM</name>
<comment type="subcellular location">
    <subcellularLocation>
        <location evidence="1">Membrane</location>
        <topology evidence="1">Multi-pass membrane protein</topology>
    </subcellularLocation>
</comment>
<dbReference type="InterPro" id="IPR007269">
    <property type="entry name" value="ICMT_MeTrfase"/>
</dbReference>
<feature type="transmembrane region" description="Helical" evidence="5">
    <location>
        <begin position="42"/>
        <end position="63"/>
    </location>
</feature>
<evidence type="ECO:0000313" key="7">
    <source>
        <dbReference type="Proteomes" id="UP001524499"/>
    </source>
</evidence>
<feature type="transmembrane region" description="Helical" evidence="5">
    <location>
        <begin position="75"/>
        <end position="92"/>
    </location>
</feature>
<evidence type="ECO:0000256" key="1">
    <source>
        <dbReference type="ARBA" id="ARBA00004141"/>
    </source>
</evidence>
<evidence type="ECO:0000256" key="2">
    <source>
        <dbReference type="ARBA" id="ARBA00022692"/>
    </source>
</evidence>
<reference evidence="6 7" key="1">
    <citation type="submission" date="2022-07" db="EMBL/GenBank/DDBJ databases">
        <title>Methylomonas rivi sp. nov., Methylomonas rosea sp. nov., Methylomonas aureus sp. nov. and Methylomonas subterranea sp. nov., four novel methanotrophs isolated from a freshwater creek and the deep terrestrial subsurface.</title>
        <authorList>
            <person name="Abin C."/>
            <person name="Sankaranarayanan K."/>
            <person name="Garner C."/>
            <person name="Sindelar R."/>
            <person name="Kotary K."/>
            <person name="Garner R."/>
            <person name="Barclay S."/>
            <person name="Lawson P."/>
            <person name="Krumholz L."/>
        </authorList>
    </citation>
    <scope>NUCLEOTIDE SEQUENCE [LARGE SCALE GENOMIC DNA]</scope>
    <source>
        <strain evidence="6 7">SURF-2</strain>
    </source>
</reference>
<dbReference type="Gene3D" id="1.20.120.1630">
    <property type="match status" value="1"/>
</dbReference>
<evidence type="ECO:0000256" key="4">
    <source>
        <dbReference type="ARBA" id="ARBA00023136"/>
    </source>
</evidence>